<dbReference type="EMBL" id="MZGT01000015">
    <property type="protein sequence ID" value="OPJ63925.1"/>
    <property type="molecule type" value="Genomic_DNA"/>
</dbReference>
<keyword evidence="3" id="KW-1185">Reference proteome</keyword>
<gene>
    <name evidence="1" type="ORF">CLCHR_14440</name>
    <name evidence="2" type="ORF">D2A34_11290</name>
</gene>
<dbReference type="AlphaFoldDB" id="A0A1V4IVV5"/>
<comment type="caution">
    <text evidence="1">The sequence shown here is derived from an EMBL/GenBank/DDBJ whole genome shotgun (WGS) entry which is preliminary data.</text>
</comment>
<dbReference type="Proteomes" id="UP000265930">
    <property type="component" value="Unassembled WGS sequence"/>
</dbReference>
<reference evidence="1 3" key="1">
    <citation type="submission" date="2017-03" db="EMBL/GenBank/DDBJ databases">
        <title>Genome sequence of Clostridium chromiireducens DSM 23318.</title>
        <authorList>
            <person name="Poehlein A."/>
            <person name="Daniel R."/>
        </authorList>
    </citation>
    <scope>NUCLEOTIDE SEQUENCE [LARGE SCALE GENOMIC DNA]</scope>
    <source>
        <strain evidence="1 3">DSM 23318</strain>
    </source>
</reference>
<organism evidence="1 3">
    <name type="scientific">Clostridium chromiireducens</name>
    <dbReference type="NCBI Taxonomy" id="225345"/>
    <lineage>
        <taxon>Bacteria</taxon>
        <taxon>Bacillati</taxon>
        <taxon>Bacillota</taxon>
        <taxon>Clostridia</taxon>
        <taxon>Eubacteriales</taxon>
        <taxon>Clostridiaceae</taxon>
        <taxon>Clostridium</taxon>
    </lineage>
</organism>
<dbReference type="RefSeq" id="WP_079439013.1">
    <property type="nucleotide sequence ID" value="NZ_JBLZIA010000009.1"/>
</dbReference>
<reference evidence="2 4" key="2">
    <citation type="submission" date="2018-08" db="EMBL/GenBank/DDBJ databases">
        <title>Genome of Clostridium chromiireducens C1, DSM12136.</title>
        <authorList>
            <person name="Xing M."/>
            <person name="Wei Y."/>
            <person name="Ang E.L."/>
            <person name="Zhao H."/>
            <person name="Zhang Y."/>
        </authorList>
    </citation>
    <scope>NUCLEOTIDE SEQUENCE [LARGE SCALE GENOMIC DNA]</scope>
    <source>
        <strain evidence="2 4">C1</strain>
    </source>
</reference>
<proteinExistence type="predicted"/>
<sequence>MTSKEIEFIDITNHEYEALVKMQMEAYKKIVNFCRENISNSEKVQIIDKNISQIEKETIEKLEEMRAYNKIFIETVK</sequence>
<dbReference type="Proteomes" id="UP000191056">
    <property type="component" value="Unassembled WGS sequence"/>
</dbReference>
<evidence type="ECO:0000313" key="2">
    <source>
        <dbReference type="EMBL" id="RII35744.1"/>
    </source>
</evidence>
<dbReference type="EMBL" id="QXDJ01000002">
    <property type="protein sequence ID" value="RII35744.1"/>
    <property type="molecule type" value="Genomic_DNA"/>
</dbReference>
<name>A0A1V4IVV5_9CLOT</name>
<evidence type="ECO:0000313" key="4">
    <source>
        <dbReference type="Proteomes" id="UP000265930"/>
    </source>
</evidence>
<evidence type="ECO:0000313" key="3">
    <source>
        <dbReference type="Proteomes" id="UP000191056"/>
    </source>
</evidence>
<protein>
    <submittedName>
        <fullName evidence="1">Uncharacterized protein</fullName>
    </submittedName>
</protein>
<evidence type="ECO:0000313" key="1">
    <source>
        <dbReference type="EMBL" id="OPJ63925.1"/>
    </source>
</evidence>
<accession>A0A1V4IVV5</accession>
<dbReference type="OrthoDB" id="1914092at2"/>